<accession>A0A1Z4EGR7</accession>
<dbReference type="Proteomes" id="UP000217736">
    <property type="component" value="Chromosome"/>
</dbReference>
<dbReference type="AlphaFoldDB" id="A0A1Z4EGR7"/>
<keyword evidence="2" id="KW-0032">Aminotransferase</keyword>
<dbReference type="InterPro" id="IPR000310">
    <property type="entry name" value="Orn/Lys/Arg_deCO2ase_major_dom"/>
</dbReference>
<keyword evidence="3" id="KW-0808">Transferase</keyword>
<keyword evidence="7" id="KW-1185">Reference proteome</keyword>
<dbReference type="InterPro" id="IPR015424">
    <property type="entry name" value="PyrdxlP-dep_Trfase"/>
</dbReference>
<dbReference type="GO" id="GO:0008483">
    <property type="term" value="F:transaminase activity"/>
    <property type="evidence" value="ECO:0007669"/>
    <property type="project" value="UniProtKB-KW"/>
</dbReference>
<dbReference type="KEGG" id="mshg:MSG_02012"/>
<dbReference type="PANTHER" id="PTHR42832">
    <property type="entry name" value="AMINO ACID AMINOTRANSFERASE"/>
    <property type="match status" value="1"/>
</dbReference>
<evidence type="ECO:0000256" key="4">
    <source>
        <dbReference type="SAM" id="MobiDB-lite"/>
    </source>
</evidence>
<evidence type="ECO:0000256" key="1">
    <source>
        <dbReference type="ARBA" id="ARBA00001933"/>
    </source>
</evidence>
<dbReference type="SUPFAM" id="SSF53383">
    <property type="entry name" value="PLP-dependent transferases"/>
    <property type="match status" value="1"/>
</dbReference>
<sequence>MLLGSPGLPGLPVTAPTEQVRQMNPYSAYARRLRVSALAAVANPSYTRIDTWNLLDDACRYLAEVDLAGLDKTHEVAKVRRLMDRIGAYERYWLYPGAENLATYRAHLDALSTVRLAEEVSLAVRLLSEYGDRTALFDTSAPLADQELVAKAKQQQFYTVLLADDSPNTGPDCLAEALRALRGSSEDVQFELLVVPSVEDAITAVALNGEIQAAIIRHDVALRSRDRVPLMNSLLGANDDPVSHDCGTDCIECGEWIRELRPHIDLYLLTDESIAAGNDEEQTVYDRTFYRLNDVTDLHSTVLAGLRNRFATPFFDALRAYADSPVGQFHALPVARGASVFNSKSLQDMGEFYGRNIFMAETSTTSGGLDSLLDPHGNIKKAMDKAARTWNSNQTYFVTNGTSTANKIVVQSLTRPGDIVLIDRNCHKSHHYGLVLAGAYPLYLDAYPLPQFAIYGAVPLETVKKALLDLEEAGQLDKVRMVLLTNCIFDGVVYNPQRVMEEVLAIKPDICFLWDEAWYAFATAVPWARQRTAMVSAERLEQMLASPEYAAQYRNWVASMEGIPRSEWVNHRLLPDPDKARVRVYATHSTHKSLSAFRQASMIHVRDRDFNSRARDAFGEAFLTHTSTSPNQQLLASLDLARRQVDIEGFQLVRQVYDMALVFRHRVRKDRLISKWFRILDESDLVPEEFRASAVSSYREVRQGALAEWNEAWRSDQFVLDPTRVTLFLGNTGMNGYDFREKILMERFGIQINKTSINSVLLIFTIGVTWSSVHHLLDVLRRVATDLDREKELASAADWTLHQRRVEEITQDLPHLPDFSEFDEAFRPVDDCVFGDVRSAFYAGYEESDREYVQIGQAGRRIAEGRKLVSTTFVVPYPPGFPVLVPGQVVSKEILYFLAQLDVKEIHGYNPQLGLSVFTAEALARLEAQRSAAIAAVGSAFPAFDLPSDMSASNGARNGDRVNKAATTREA</sequence>
<reference evidence="7" key="1">
    <citation type="submission" date="2017-06" db="EMBL/GenBank/DDBJ databases">
        <title>Complete Genome Sequence of Mycobacterium shigaense.</title>
        <authorList>
            <person name="Fukano H."/>
            <person name="Yoshida M."/>
            <person name="Kazumi Y."/>
            <person name="Ogura Y."/>
            <person name="Mitarai S."/>
            <person name="Hayashi T."/>
            <person name="Hoshino Y."/>
        </authorList>
    </citation>
    <scope>NUCLEOTIDE SEQUENCE [LARGE SCALE GENOMIC DNA]</scope>
    <source>
        <strain evidence="7">UN-152</strain>
    </source>
</reference>
<evidence type="ECO:0000256" key="2">
    <source>
        <dbReference type="ARBA" id="ARBA00022576"/>
    </source>
</evidence>
<evidence type="ECO:0000259" key="5">
    <source>
        <dbReference type="Pfam" id="PF01276"/>
    </source>
</evidence>
<evidence type="ECO:0000256" key="3">
    <source>
        <dbReference type="ARBA" id="ARBA00022679"/>
    </source>
</evidence>
<protein>
    <submittedName>
        <fullName evidence="6">Amino acid decarboxylase</fullName>
    </submittedName>
</protein>
<dbReference type="InterPro" id="IPR050881">
    <property type="entry name" value="LL-DAP_aminotransferase"/>
</dbReference>
<dbReference type="Pfam" id="PF01276">
    <property type="entry name" value="OKR_DC_1"/>
    <property type="match status" value="2"/>
</dbReference>
<dbReference type="InterPro" id="IPR015421">
    <property type="entry name" value="PyrdxlP-dep_Trfase_major"/>
</dbReference>
<organism evidence="6 7">
    <name type="scientific">Mycobacterium shigaense</name>
    <dbReference type="NCBI Taxonomy" id="722731"/>
    <lineage>
        <taxon>Bacteria</taxon>
        <taxon>Bacillati</taxon>
        <taxon>Actinomycetota</taxon>
        <taxon>Actinomycetes</taxon>
        <taxon>Mycobacteriales</taxon>
        <taxon>Mycobacteriaceae</taxon>
        <taxon>Mycobacterium</taxon>
        <taxon>Mycobacterium simiae complex</taxon>
    </lineage>
</organism>
<dbReference type="Gene3D" id="3.90.100.10">
    <property type="entry name" value="Orn/Lys/Arg decarboxylase, C-terminal domain"/>
    <property type="match status" value="1"/>
</dbReference>
<comment type="cofactor">
    <cofactor evidence="1">
        <name>pyridoxal 5'-phosphate</name>
        <dbReference type="ChEBI" id="CHEBI:597326"/>
    </cofactor>
</comment>
<dbReference type="Gene3D" id="3.40.640.10">
    <property type="entry name" value="Type I PLP-dependent aspartate aminotransferase-like (Major domain)"/>
    <property type="match status" value="1"/>
</dbReference>
<feature type="compositionally biased region" description="Basic and acidic residues" evidence="4">
    <location>
        <begin position="958"/>
        <end position="971"/>
    </location>
</feature>
<dbReference type="EMBL" id="AP018164">
    <property type="protein sequence ID" value="BAX92161.1"/>
    <property type="molecule type" value="Genomic_DNA"/>
</dbReference>
<name>A0A1Z4EGR7_9MYCO</name>
<dbReference type="PANTHER" id="PTHR42832:SF4">
    <property type="entry name" value="BLR3474 PROTEIN"/>
    <property type="match status" value="1"/>
</dbReference>
<gene>
    <name evidence="6" type="primary">adi</name>
    <name evidence="6" type="ORF">MSG_02012</name>
</gene>
<feature type="domain" description="Orn/Lys/Arg decarboxylases family 1 pyridoxal-P attachment site" evidence="5">
    <location>
        <begin position="578"/>
        <end position="769"/>
    </location>
</feature>
<proteinExistence type="predicted"/>
<feature type="region of interest" description="Disordered" evidence="4">
    <location>
        <begin position="952"/>
        <end position="971"/>
    </location>
</feature>
<feature type="domain" description="Orn/Lys/Arg decarboxylases family 1 pyridoxal-P attachment site" evidence="5">
    <location>
        <begin position="312"/>
        <end position="536"/>
    </location>
</feature>
<evidence type="ECO:0000313" key="6">
    <source>
        <dbReference type="EMBL" id="BAX92161.1"/>
    </source>
</evidence>
<evidence type="ECO:0000313" key="7">
    <source>
        <dbReference type="Proteomes" id="UP000217736"/>
    </source>
</evidence>